<evidence type="ECO:0000259" key="3">
    <source>
        <dbReference type="SMART" id="SM00829"/>
    </source>
</evidence>
<proteinExistence type="predicted"/>
<keyword evidence="2" id="KW-0560">Oxidoreductase</keyword>
<evidence type="ECO:0000256" key="1">
    <source>
        <dbReference type="ARBA" id="ARBA00022857"/>
    </source>
</evidence>
<feature type="domain" description="Enoyl reductase (ER)" evidence="3">
    <location>
        <begin position="14"/>
        <end position="324"/>
    </location>
</feature>
<dbReference type="SUPFAM" id="SSF51735">
    <property type="entry name" value="NAD(P)-binding Rossmann-fold domains"/>
    <property type="match status" value="1"/>
</dbReference>
<comment type="caution">
    <text evidence="4">The sequence shown here is derived from an EMBL/GenBank/DDBJ whole genome shotgun (WGS) entry which is preliminary data.</text>
</comment>
<protein>
    <submittedName>
        <fullName evidence="4">Zinc-binding dehydrogenase</fullName>
    </submittedName>
</protein>
<reference evidence="4 5" key="1">
    <citation type="submission" date="2020-10" db="EMBL/GenBank/DDBJ databases">
        <title>Myceligenerans pegani sp. nov., an endophytic actinomycete isolated from Peganum harmala L. in Xinjiang, China.</title>
        <authorList>
            <person name="Xin L."/>
        </authorList>
    </citation>
    <scope>NUCLEOTIDE SEQUENCE [LARGE SCALE GENOMIC DNA]</scope>
    <source>
        <strain evidence="4 5">TRM65318</strain>
    </source>
</reference>
<accession>A0ABR9N1Y2</accession>
<dbReference type="SMART" id="SM00829">
    <property type="entry name" value="PKS_ER"/>
    <property type="match status" value="1"/>
</dbReference>
<gene>
    <name evidence="4" type="ORF">IHE71_18420</name>
</gene>
<evidence type="ECO:0000256" key="2">
    <source>
        <dbReference type="ARBA" id="ARBA00023002"/>
    </source>
</evidence>
<evidence type="ECO:0000313" key="5">
    <source>
        <dbReference type="Proteomes" id="UP000625527"/>
    </source>
</evidence>
<keyword evidence="5" id="KW-1185">Reference proteome</keyword>
<dbReference type="Gene3D" id="3.40.50.720">
    <property type="entry name" value="NAD(P)-binding Rossmann-like Domain"/>
    <property type="match status" value="1"/>
</dbReference>
<dbReference type="Proteomes" id="UP000625527">
    <property type="component" value="Unassembled WGS sequence"/>
</dbReference>
<keyword evidence="1" id="KW-0521">NADP</keyword>
<name>A0ABR9N1Y2_9MICO</name>
<organism evidence="4 5">
    <name type="scientific">Myceligenerans pegani</name>
    <dbReference type="NCBI Taxonomy" id="2776917"/>
    <lineage>
        <taxon>Bacteria</taxon>
        <taxon>Bacillati</taxon>
        <taxon>Actinomycetota</taxon>
        <taxon>Actinomycetes</taxon>
        <taxon>Micrococcales</taxon>
        <taxon>Promicromonosporaceae</taxon>
        <taxon>Myceligenerans</taxon>
    </lineage>
</organism>
<dbReference type="InterPro" id="IPR036291">
    <property type="entry name" value="NAD(P)-bd_dom_sf"/>
</dbReference>
<dbReference type="PANTHER" id="PTHR48106:SF18">
    <property type="entry name" value="QUINONE OXIDOREDUCTASE PIG3"/>
    <property type="match status" value="1"/>
</dbReference>
<dbReference type="InterPro" id="IPR020843">
    <property type="entry name" value="ER"/>
</dbReference>
<dbReference type="PANTHER" id="PTHR48106">
    <property type="entry name" value="QUINONE OXIDOREDUCTASE PIG3-RELATED"/>
    <property type="match status" value="1"/>
</dbReference>
<dbReference type="EMBL" id="JADAQT010000105">
    <property type="protein sequence ID" value="MBE1877666.1"/>
    <property type="molecule type" value="Genomic_DNA"/>
</dbReference>
<dbReference type="RefSeq" id="WP_192864223.1">
    <property type="nucleotide sequence ID" value="NZ_JADAQT010000105.1"/>
</dbReference>
<dbReference type="SUPFAM" id="SSF50129">
    <property type="entry name" value="GroES-like"/>
    <property type="match status" value="1"/>
</dbReference>
<dbReference type="Pfam" id="PF13602">
    <property type="entry name" value="ADH_zinc_N_2"/>
    <property type="match status" value="1"/>
</dbReference>
<dbReference type="InterPro" id="IPR011032">
    <property type="entry name" value="GroES-like_sf"/>
</dbReference>
<sequence>MTAVRRSVVVERFGDPSVLRPRTDPLPLPGPGQALVRVLASGVARADALMRSGRYPRGPRPPFVPGWDVAGHVEDVGGGVPAEWLGRRVVALVPAGGYTSHAVVPAERLVPVPDGTDLHAAACLPLNYVTAYQLLHRVADVGPGDRVLVRGASGGVGTALLDLAARAGAVVFGSASARGRDVVRSFGAEFVDDASADLRGIAPDVVLDSIGGDGLTRSLRALSDGGVLVSFGFLAGLDRPALLRQAARVLGWSALPNGRRVRTYRLSAAVRRAPGQVRDDLATLVGHLAAGELRTLVAGALPLDRAADAHRALEDRAVRGKLLLTP</sequence>
<dbReference type="Gene3D" id="3.90.180.10">
    <property type="entry name" value="Medium-chain alcohol dehydrogenases, catalytic domain"/>
    <property type="match status" value="1"/>
</dbReference>
<dbReference type="InterPro" id="IPR013154">
    <property type="entry name" value="ADH-like_N"/>
</dbReference>
<evidence type="ECO:0000313" key="4">
    <source>
        <dbReference type="EMBL" id="MBE1877666.1"/>
    </source>
</evidence>
<dbReference type="Pfam" id="PF08240">
    <property type="entry name" value="ADH_N"/>
    <property type="match status" value="1"/>
</dbReference>